<dbReference type="Proteomes" id="UP000321926">
    <property type="component" value="Unassembled WGS sequence"/>
</dbReference>
<keyword evidence="1" id="KW-0472">Membrane</keyword>
<sequence length="421" mass="46622">MTKDLPELVQAGVITPQTADDIRAYYAAKAVQAPNRLLLVSGILGALLIGLGIILIIAHNWDDLSRSVKTMLVFLPLLISQGLAGYTLFKKRTSSAWRESTATLLFFSVGATMALVSQVYHIPGNLSSFLLTWMLLCLPLVYLLSSSFASLLYLAGITLFALESGFGSYDSNLAYGYWPLLLLLVPYYRQLFLLRPNSNVAVFHHWLLPLSLLLGLTTLLHATQEVLFIAYMSLLGIFSLVGNTGTLKDLPLRSNGYLFLGYLGSAGVLLAFTFKLLWVNVSRFEIVFLAPELIAAILLTGAAVALLLYKWQKRQGLHPMEYVFLFFILFFALAHVSVIAATILTNILVLAIGLYTIRAGARKDSLGLLNLGLLFITALILLRFFDSNLSFVMRGLLFVLVGTGFFFANFFMLKKRNTYEA</sequence>
<dbReference type="InterPro" id="IPR018677">
    <property type="entry name" value="DUF2157"/>
</dbReference>
<evidence type="ECO:0000256" key="1">
    <source>
        <dbReference type="SAM" id="Phobius"/>
    </source>
</evidence>
<proteinExistence type="predicted"/>
<feature type="transmembrane region" description="Helical" evidence="1">
    <location>
        <begin position="391"/>
        <end position="413"/>
    </location>
</feature>
<feature type="transmembrane region" description="Helical" evidence="1">
    <location>
        <begin position="140"/>
        <end position="162"/>
    </location>
</feature>
<comment type="caution">
    <text evidence="3">The sequence shown here is derived from an EMBL/GenBank/DDBJ whole genome shotgun (WGS) entry which is preliminary data.</text>
</comment>
<organism evidence="3 4">
    <name type="scientific">Pontibacter qinzhouensis</name>
    <dbReference type="NCBI Taxonomy" id="2603253"/>
    <lineage>
        <taxon>Bacteria</taxon>
        <taxon>Pseudomonadati</taxon>
        <taxon>Bacteroidota</taxon>
        <taxon>Cytophagia</taxon>
        <taxon>Cytophagales</taxon>
        <taxon>Hymenobacteraceae</taxon>
        <taxon>Pontibacter</taxon>
    </lineage>
</organism>
<feature type="transmembrane region" description="Helical" evidence="1">
    <location>
        <begin position="203"/>
        <end position="220"/>
    </location>
</feature>
<keyword evidence="4" id="KW-1185">Reference proteome</keyword>
<feature type="transmembrane region" description="Helical" evidence="1">
    <location>
        <begin position="257"/>
        <end position="279"/>
    </location>
</feature>
<protein>
    <submittedName>
        <fullName evidence="3">DUF2157 domain-containing protein</fullName>
    </submittedName>
</protein>
<feature type="transmembrane region" description="Helical" evidence="1">
    <location>
        <begin position="367"/>
        <end position="385"/>
    </location>
</feature>
<dbReference type="Pfam" id="PF09925">
    <property type="entry name" value="DUF2157"/>
    <property type="match status" value="1"/>
</dbReference>
<evidence type="ECO:0000259" key="2">
    <source>
        <dbReference type="Pfam" id="PF09925"/>
    </source>
</evidence>
<dbReference type="OrthoDB" id="642680at2"/>
<feature type="transmembrane region" description="Helical" evidence="1">
    <location>
        <begin position="286"/>
        <end position="310"/>
    </location>
</feature>
<evidence type="ECO:0000313" key="3">
    <source>
        <dbReference type="EMBL" id="TXK24678.1"/>
    </source>
</evidence>
<accession>A0A5C8IT24</accession>
<dbReference type="EMBL" id="VRTY01000141">
    <property type="protein sequence ID" value="TXK24678.1"/>
    <property type="molecule type" value="Genomic_DNA"/>
</dbReference>
<dbReference type="RefSeq" id="WP_147924012.1">
    <property type="nucleotide sequence ID" value="NZ_VRTY01000141.1"/>
</dbReference>
<evidence type="ECO:0000313" key="4">
    <source>
        <dbReference type="Proteomes" id="UP000321926"/>
    </source>
</evidence>
<keyword evidence="1" id="KW-1133">Transmembrane helix</keyword>
<name>A0A5C8IT24_9BACT</name>
<dbReference type="AlphaFoldDB" id="A0A5C8IT24"/>
<reference evidence="3 4" key="1">
    <citation type="submission" date="2019-08" db="EMBL/GenBank/DDBJ databases">
        <authorList>
            <person name="Shi S."/>
        </authorList>
    </citation>
    <scope>NUCLEOTIDE SEQUENCE [LARGE SCALE GENOMIC DNA]</scope>
    <source>
        <strain evidence="3 4">GY10130</strain>
    </source>
</reference>
<feature type="transmembrane region" description="Helical" evidence="1">
    <location>
        <begin position="37"/>
        <end position="58"/>
    </location>
</feature>
<keyword evidence="1" id="KW-0812">Transmembrane</keyword>
<feature type="transmembrane region" description="Helical" evidence="1">
    <location>
        <begin position="227"/>
        <end position="245"/>
    </location>
</feature>
<feature type="domain" description="DUF2157" evidence="2">
    <location>
        <begin position="7"/>
        <end position="148"/>
    </location>
</feature>
<feature type="transmembrane region" description="Helical" evidence="1">
    <location>
        <begin position="174"/>
        <end position="191"/>
    </location>
</feature>
<feature type="transmembrane region" description="Helical" evidence="1">
    <location>
        <begin position="101"/>
        <end position="120"/>
    </location>
</feature>
<feature type="transmembrane region" description="Helical" evidence="1">
    <location>
        <begin position="322"/>
        <end position="355"/>
    </location>
</feature>
<feature type="transmembrane region" description="Helical" evidence="1">
    <location>
        <begin position="70"/>
        <end position="89"/>
    </location>
</feature>
<gene>
    <name evidence="3" type="ORF">FVR03_22390</name>
</gene>